<dbReference type="EMBL" id="CP059084">
    <property type="protein sequence ID" value="QTC45310.1"/>
    <property type="molecule type" value="Genomic_DNA"/>
</dbReference>
<dbReference type="RefSeq" id="WP_015700776.1">
    <property type="nucleotide sequence ID" value="NZ_CP059084.1"/>
</dbReference>
<proteinExistence type="predicted"/>
<dbReference type="GO" id="GO:0009289">
    <property type="term" value="C:pilus"/>
    <property type="evidence" value="ECO:0007669"/>
    <property type="project" value="InterPro"/>
</dbReference>
<evidence type="ECO:0000313" key="3">
    <source>
        <dbReference type="EMBL" id="QTC45310.1"/>
    </source>
</evidence>
<evidence type="ECO:0000256" key="1">
    <source>
        <dbReference type="SAM" id="SignalP"/>
    </source>
</evidence>
<evidence type="ECO:0000259" key="2">
    <source>
        <dbReference type="Pfam" id="PF00419"/>
    </source>
</evidence>
<feature type="chain" id="PRO_5034152455" evidence="1">
    <location>
        <begin position="22"/>
        <end position="201"/>
    </location>
</feature>
<name>A0A8A4K6Y6_PANAN</name>
<keyword evidence="1" id="KW-0732">Signal</keyword>
<dbReference type="InterPro" id="IPR036937">
    <property type="entry name" value="Adhesion_dom_fimbrial_sf"/>
</dbReference>
<protein>
    <submittedName>
        <fullName evidence="3">Type 1 fimbrial protein</fullName>
    </submittedName>
</protein>
<accession>A0A8A4K6Y6</accession>
<dbReference type="Pfam" id="PF00419">
    <property type="entry name" value="Fimbrial"/>
    <property type="match status" value="1"/>
</dbReference>
<feature type="signal peptide" evidence="1">
    <location>
        <begin position="1"/>
        <end position="21"/>
    </location>
</feature>
<feature type="domain" description="Fimbrial-type adhesion" evidence="2">
    <location>
        <begin position="45"/>
        <end position="200"/>
    </location>
</feature>
<reference evidence="3" key="1">
    <citation type="submission" date="2020-07" db="EMBL/GenBank/DDBJ databases">
        <title>Genome Sequences for Panteoa spp. that cause Center Rot in Onions.</title>
        <authorList>
            <person name="Asselin J.A."/>
            <person name="Helmann T."/>
            <person name="Beer S."/>
            <person name="Stodghill P."/>
        </authorList>
    </citation>
    <scope>NUCLEOTIDE SEQUENCE</scope>
    <source>
        <strain evidence="3">OC5a</strain>
    </source>
</reference>
<dbReference type="InterPro" id="IPR008966">
    <property type="entry name" value="Adhesion_dom_sf"/>
</dbReference>
<gene>
    <name evidence="3" type="ORF">H0Z12_16570</name>
</gene>
<dbReference type="Proteomes" id="UP000663901">
    <property type="component" value="Chromosome"/>
</dbReference>
<dbReference type="InterPro" id="IPR000259">
    <property type="entry name" value="Adhesion_dom_fimbrial"/>
</dbReference>
<dbReference type="PANTHER" id="PTHR33420">
    <property type="entry name" value="FIMBRIAL SUBUNIT ELFA-RELATED"/>
    <property type="match status" value="1"/>
</dbReference>
<dbReference type="InterPro" id="IPR050263">
    <property type="entry name" value="Bact_Fimbrial_Adh_Pro"/>
</dbReference>
<dbReference type="PANTHER" id="PTHR33420:SF26">
    <property type="entry name" value="FIMBRIAL SUBUNIT"/>
    <property type="match status" value="1"/>
</dbReference>
<dbReference type="Gene3D" id="2.60.40.1090">
    <property type="entry name" value="Fimbrial-type adhesion domain"/>
    <property type="match status" value="1"/>
</dbReference>
<dbReference type="SUPFAM" id="SSF49401">
    <property type="entry name" value="Bacterial adhesins"/>
    <property type="match status" value="1"/>
</dbReference>
<dbReference type="AlphaFoldDB" id="A0A8A4K6Y6"/>
<sequence>MNLFGHAVLIVAIAATANALASDNVSKKRENWDVDGLHGAVVASGMLVSSPCVLSDDSLEQELDLGAISQKVLEKTDDVTAPVAIHIVMDDCPGGVHQLNDKHDMRRNLWLTDQSVASMTIMGDEEPSDPRFFRLKGTTSGFSMRIEDANGELLMPSVAEHPIALNQGHNDLELKAQLRRNNQPVSTGEWSAVIRVGMEYD</sequence>
<evidence type="ECO:0000313" key="4">
    <source>
        <dbReference type="Proteomes" id="UP000663901"/>
    </source>
</evidence>
<organism evidence="3 4">
    <name type="scientific">Pantoea ananas</name>
    <name type="common">Erwinia uredovora</name>
    <dbReference type="NCBI Taxonomy" id="553"/>
    <lineage>
        <taxon>Bacteria</taxon>
        <taxon>Pseudomonadati</taxon>
        <taxon>Pseudomonadota</taxon>
        <taxon>Gammaproteobacteria</taxon>
        <taxon>Enterobacterales</taxon>
        <taxon>Erwiniaceae</taxon>
        <taxon>Pantoea</taxon>
    </lineage>
</organism>
<dbReference type="GO" id="GO:0043709">
    <property type="term" value="P:cell adhesion involved in single-species biofilm formation"/>
    <property type="evidence" value="ECO:0007669"/>
    <property type="project" value="TreeGrafter"/>
</dbReference>